<protein>
    <submittedName>
        <fullName evidence="6">Colicin V production protein</fullName>
    </submittedName>
</protein>
<accession>A0A380LNH6</accession>
<dbReference type="Pfam" id="PF02674">
    <property type="entry name" value="Colicin_V"/>
    <property type="match status" value="1"/>
</dbReference>
<dbReference type="AlphaFoldDB" id="A0A380LNH6"/>
<dbReference type="GO" id="GO:0009403">
    <property type="term" value="P:toxin biosynthetic process"/>
    <property type="evidence" value="ECO:0007669"/>
    <property type="project" value="InterPro"/>
</dbReference>
<dbReference type="GeneID" id="77461261"/>
<dbReference type="GO" id="GO:0016020">
    <property type="term" value="C:membrane"/>
    <property type="evidence" value="ECO:0007669"/>
    <property type="project" value="UniProtKB-SubCell"/>
</dbReference>
<evidence type="ECO:0000313" key="6">
    <source>
        <dbReference type="EMBL" id="SUO03406.1"/>
    </source>
</evidence>
<evidence type="ECO:0000256" key="5">
    <source>
        <dbReference type="SAM" id="Phobius"/>
    </source>
</evidence>
<keyword evidence="2 5" id="KW-0812">Transmembrane</keyword>
<dbReference type="Proteomes" id="UP000255523">
    <property type="component" value="Unassembled WGS sequence"/>
</dbReference>
<feature type="transmembrane region" description="Helical" evidence="5">
    <location>
        <begin position="38"/>
        <end position="56"/>
    </location>
</feature>
<comment type="subcellular location">
    <subcellularLocation>
        <location evidence="1">Membrane</location>
        <topology evidence="1">Multi-pass membrane protein</topology>
    </subcellularLocation>
</comment>
<sequence length="174" mass="19857">MVLDTSYFDIYNVVLMGLALLILFFAYRKGFVCQLLDVLTYFGSFILAIVLSPIMAQRFLLLGHISHSEILTPLDALAMHIANVGVWFLLLFVGLRIVYRILVILFHKRKKTKLSLINHMLGLGLGVIKVLLLAMTLSLVLRFPLIQYGDVFVEHSVLSFTQPMMECLFTYWEG</sequence>
<name>A0A380LNH6_9FIRM</name>
<dbReference type="EMBL" id="UHFX01000003">
    <property type="protein sequence ID" value="SUO03406.1"/>
    <property type="molecule type" value="Genomic_DNA"/>
</dbReference>
<evidence type="ECO:0000256" key="3">
    <source>
        <dbReference type="ARBA" id="ARBA00022989"/>
    </source>
</evidence>
<evidence type="ECO:0000256" key="4">
    <source>
        <dbReference type="ARBA" id="ARBA00023136"/>
    </source>
</evidence>
<dbReference type="InterPro" id="IPR003825">
    <property type="entry name" value="Colicin-V_CvpA"/>
</dbReference>
<feature type="transmembrane region" description="Helical" evidence="5">
    <location>
        <begin position="76"/>
        <end position="99"/>
    </location>
</feature>
<keyword evidence="3 5" id="KW-1133">Transmembrane helix</keyword>
<dbReference type="OrthoDB" id="10014122at2"/>
<proteinExistence type="predicted"/>
<evidence type="ECO:0000256" key="1">
    <source>
        <dbReference type="ARBA" id="ARBA00004141"/>
    </source>
</evidence>
<dbReference type="RefSeq" id="WP_022789821.1">
    <property type="nucleotide sequence ID" value="NZ_UHFX01000003.1"/>
</dbReference>
<reference evidence="6 7" key="1">
    <citation type="submission" date="2018-06" db="EMBL/GenBank/DDBJ databases">
        <authorList>
            <consortium name="Pathogen Informatics"/>
            <person name="Doyle S."/>
        </authorList>
    </citation>
    <scope>NUCLEOTIDE SEQUENCE [LARGE SCALE GENOMIC DNA]</scope>
    <source>
        <strain evidence="6 7">NCTC11087</strain>
    </source>
</reference>
<organism evidence="6 7">
    <name type="scientific">Faecalicoccus pleomorphus</name>
    <dbReference type="NCBI Taxonomy" id="1323"/>
    <lineage>
        <taxon>Bacteria</taxon>
        <taxon>Bacillati</taxon>
        <taxon>Bacillota</taxon>
        <taxon>Erysipelotrichia</taxon>
        <taxon>Erysipelotrichales</taxon>
        <taxon>Erysipelotrichaceae</taxon>
        <taxon>Faecalicoccus</taxon>
    </lineage>
</organism>
<feature type="transmembrane region" description="Helical" evidence="5">
    <location>
        <begin position="120"/>
        <end position="141"/>
    </location>
</feature>
<gene>
    <name evidence="6" type="ORF">NCTC11087_00267</name>
</gene>
<keyword evidence="7" id="KW-1185">Reference proteome</keyword>
<feature type="transmembrane region" description="Helical" evidence="5">
    <location>
        <begin position="6"/>
        <end position="26"/>
    </location>
</feature>
<evidence type="ECO:0000313" key="7">
    <source>
        <dbReference type="Proteomes" id="UP000255523"/>
    </source>
</evidence>
<evidence type="ECO:0000256" key="2">
    <source>
        <dbReference type="ARBA" id="ARBA00022692"/>
    </source>
</evidence>
<keyword evidence="4 5" id="KW-0472">Membrane</keyword>